<feature type="compositionally biased region" description="Basic residues" evidence="9">
    <location>
        <begin position="119"/>
        <end position="129"/>
    </location>
</feature>
<evidence type="ECO:0000313" key="11">
    <source>
        <dbReference type="EMBL" id="GAB1301347.1"/>
    </source>
</evidence>
<dbReference type="Proteomes" id="UP001623349">
    <property type="component" value="Unassembled WGS sequence"/>
</dbReference>
<evidence type="ECO:0000256" key="7">
    <source>
        <dbReference type="ARBA" id="ARBA00023136"/>
    </source>
</evidence>
<name>A0ABQ0FQ20_APOSI</name>
<feature type="region of interest" description="Disordered" evidence="9">
    <location>
        <begin position="226"/>
        <end position="246"/>
    </location>
</feature>
<evidence type="ECO:0000256" key="3">
    <source>
        <dbReference type="ARBA" id="ARBA00022692"/>
    </source>
</evidence>
<evidence type="ECO:0000256" key="2">
    <source>
        <dbReference type="ARBA" id="ARBA00011375"/>
    </source>
</evidence>
<sequence length="694" mass="78430">MPHSTNKELILGVMVGTAGISLLVLWYRKVVKPRTAMDFPKLPFLGEKFSSLTLPEESHSEQGASVVFQRRQLQILEKLNELLTNMEELKEEIRFLKENIPKLEECLQDELGGKVHKISPQHRARKKKVTTVQRSATSNSSEEAESEGGCWKESQCFQPNCEDRVTPQRLYHGSTHALQSNAALGLITCRPSSTCKTGRKFSSSSSSATHLFPCKRRHTLLQRFRKSKRRESRVNFDSQEDIPSSAAKSSDNFTLIKARKYFSSRKLSIVSCHRNSINYETPRGSLSHANEIQGFSKKSTSIDAQKRISFSDPEHGNRYFANLETKAVSSGHWSVERTSYPPSLTTSLFSLPTVISSSSQANVSVADSQEHGQLNKDLEDALHHRSQSQSRHHSPAGLEQHLSQNRTSASLLQDELSSLYQTVNSLTVEVNSGSFGEESFATSPLDEDIPSPIEMAEIRYITANTDTEEQSFPVPQALNTHIEELKLDVLLQKVDHLRINESNKMESFELLCDHKEKFSEEIEFLWRLARAYGDMYDLSTNTQEKKHYANVGKTLGERAITRAPMNGHCHLWYAVLCGYVSEFEGLQNKINCGHLFKHLVSRLSWIEKKMAATLFGEIPSSTVHEALHNFLKSEELQPGYSVSNYMYAAKCYVELGESQEAWKFCNLALLLPIVTKEDKDAHKEVKKIIGSLKR</sequence>
<feature type="compositionally biased region" description="Basic residues" evidence="9">
    <location>
        <begin position="384"/>
        <end position="394"/>
    </location>
</feature>
<evidence type="ECO:0000256" key="1">
    <source>
        <dbReference type="ARBA" id="ARBA00004167"/>
    </source>
</evidence>
<keyword evidence="12" id="KW-1185">Reference proteome</keyword>
<keyword evidence="6 8" id="KW-0175">Coiled coil</keyword>
<dbReference type="InterPro" id="IPR049039">
    <property type="entry name" value="RMD1-3_a_helical_rpt"/>
</dbReference>
<dbReference type="EMBL" id="BAAFST010000017">
    <property type="protein sequence ID" value="GAB1301347.1"/>
    <property type="molecule type" value="Genomic_DNA"/>
</dbReference>
<feature type="region of interest" description="Disordered" evidence="9">
    <location>
        <begin position="119"/>
        <end position="146"/>
    </location>
</feature>
<feature type="transmembrane region" description="Helical" evidence="10">
    <location>
        <begin position="9"/>
        <end position="27"/>
    </location>
</feature>
<comment type="subcellular location">
    <subcellularLocation>
        <location evidence="1">Membrane</location>
        <topology evidence="1">Single-pass membrane protein</topology>
    </subcellularLocation>
</comment>
<keyword evidence="3 10" id="KW-0812">Transmembrane</keyword>
<gene>
    <name evidence="11" type="ORF">APTSU1_001658500</name>
</gene>
<keyword evidence="5 10" id="KW-1133">Transmembrane helix</keyword>
<feature type="region of interest" description="Disordered" evidence="9">
    <location>
        <begin position="382"/>
        <end position="406"/>
    </location>
</feature>
<dbReference type="PANTHER" id="PTHR16056:SF15">
    <property type="entry name" value="REGULATOR OF MICROTUBULE DYNAMICS PROTEIN 2"/>
    <property type="match status" value="1"/>
</dbReference>
<comment type="subunit">
    <text evidence="2">Interacts with microtubules.</text>
</comment>
<proteinExistence type="predicted"/>
<keyword evidence="4" id="KW-0493">Microtubule</keyword>
<keyword evidence="7 10" id="KW-0472">Membrane</keyword>
<evidence type="ECO:0000256" key="8">
    <source>
        <dbReference type="SAM" id="Coils"/>
    </source>
</evidence>
<organism evidence="11 12">
    <name type="scientific">Apodemus speciosus</name>
    <name type="common">Large Japanese field mouse</name>
    <dbReference type="NCBI Taxonomy" id="105296"/>
    <lineage>
        <taxon>Eukaryota</taxon>
        <taxon>Metazoa</taxon>
        <taxon>Chordata</taxon>
        <taxon>Craniata</taxon>
        <taxon>Vertebrata</taxon>
        <taxon>Euteleostomi</taxon>
        <taxon>Mammalia</taxon>
        <taxon>Eutheria</taxon>
        <taxon>Euarchontoglires</taxon>
        <taxon>Glires</taxon>
        <taxon>Rodentia</taxon>
        <taxon>Myomorpha</taxon>
        <taxon>Muroidea</taxon>
        <taxon>Muridae</taxon>
        <taxon>Murinae</taxon>
        <taxon>Apodemus</taxon>
    </lineage>
</organism>
<evidence type="ECO:0000256" key="9">
    <source>
        <dbReference type="SAM" id="MobiDB-lite"/>
    </source>
</evidence>
<evidence type="ECO:0000313" key="12">
    <source>
        <dbReference type="Proteomes" id="UP001623349"/>
    </source>
</evidence>
<evidence type="ECO:0000256" key="4">
    <source>
        <dbReference type="ARBA" id="ARBA00022701"/>
    </source>
</evidence>
<feature type="coiled-coil region" evidence="8">
    <location>
        <begin position="72"/>
        <end position="106"/>
    </location>
</feature>
<protein>
    <submittedName>
        <fullName evidence="11">Regulator of microtubule dynamics protein 2</fullName>
    </submittedName>
</protein>
<dbReference type="Pfam" id="PF21033">
    <property type="entry name" value="RMD1-3"/>
    <property type="match status" value="1"/>
</dbReference>
<evidence type="ECO:0000256" key="6">
    <source>
        <dbReference type="ARBA" id="ARBA00023054"/>
    </source>
</evidence>
<reference evidence="11 12" key="1">
    <citation type="submission" date="2024-08" db="EMBL/GenBank/DDBJ databases">
        <title>The draft genome of Apodemus speciosus.</title>
        <authorList>
            <person name="Nabeshima K."/>
            <person name="Suzuki S."/>
            <person name="Onuma M."/>
        </authorList>
    </citation>
    <scope>NUCLEOTIDE SEQUENCE [LARGE SCALE GENOMIC DNA]</scope>
    <source>
        <strain evidence="11">IB14-021</strain>
    </source>
</reference>
<evidence type="ECO:0000256" key="5">
    <source>
        <dbReference type="ARBA" id="ARBA00022989"/>
    </source>
</evidence>
<accession>A0ABQ0FQ20</accession>
<evidence type="ECO:0000256" key="10">
    <source>
        <dbReference type="SAM" id="Phobius"/>
    </source>
</evidence>
<dbReference type="PANTHER" id="PTHR16056">
    <property type="entry name" value="REGULATOR OF MICROTUBULE DYNAMICS PROTEIN"/>
    <property type="match status" value="1"/>
</dbReference>
<comment type="caution">
    <text evidence="11">The sequence shown here is derived from an EMBL/GenBank/DDBJ whole genome shotgun (WGS) entry which is preliminary data.</text>
</comment>